<sequence>MAVTGLCCYLGLQLTATDPASNGSGGSTAGCAAASASSQRRRQIHVGPRLPPWPRPNGGGSNKQWVARMKMHAGWTPPLHLHLCQALHPQHSINIRNIV</sequence>
<reference evidence="2 3" key="1">
    <citation type="submission" date="2019-11" db="EMBL/GenBank/DDBJ databases">
        <title>Whole genome sequence of Oryza granulata.</title>
        <authorList>
            <person name="Li W."/>
        </authorList>
    </citation>
    <scope>NUCLEOTIDE SEQUENCE [LARGE SCALE GENOMIC DNA]</scope>
    <source>
        <strain evidence="3">cv. Menghai</strain>
        <tissue evidence="2">Leaf</tissue>
    </source>
</reference>
<dbReference type="EMBL" id="SPHZ02000001">
    <property type="protein sequence ID" value="KAF0933451.1"/>
    <property type="molecule type" value="Genomic_DNA"/>
</dbReference>
<feature type="region of interest" description="Disordered" evidence="1">
    <location>
        <begin position="18"/>
        <end position="63"/>
    </location>
</feature>
<feature type="compositionally biased region" description="Low complexity" evidence="1">
    <location>
        <begin position="29"/>
        <end position="38"/>
    </location>
</feature>
<evidence type="ECO:0000313" key="2">
    <source>
        <dbReference type="EMBL" id="KAF0933451.1"/>
    </source>
</evidence>
<dbReference type="AlphaFoldDB" id="A0A6G1F9C9"/>
<comment type="caution">
    <text evidence="2">The sequence shown here is derived from an EMBL/GenBank/DDBJ whole genome shotgun (WGS) entry which is preliminary data.</text>
</comment>
<proteinExistence type="predicted"/>
<keyword evidence="3" id="KW-1185">Reference proteome</keyword>
<accession>A0A6G1F9C9</accession>
<gene>
    <name evidence="2" type="ORF">E2562_018547</name>
</gene>
<protein>
    <submittedName>
        <fullName evidence="2">Uncharacterized protein</fullName>
    </submittedName>
</protein>
<dbReference type="Proteomes" id="UP000479710">
    <property type="component" value="Unassembled WGS sequence"/>
</dbReference>
<organism evidence="2 3">
    <name type="scientific">Oryza meyeriana var. granulata</name>
    <dbReference type="NCBI Taxonomy" id="110450"/>
    <lineage>
        <taxon>Eukaryota</taxon>
        <taxon>Viridiplantae</taxon>
        <taxon>Streptophyta</taxon>
        <taxon>Embryophyta</taxon>
        <taxon>Tracheophyta</taxon>
        <taxon>Spermatophyta</taxon>
        <taxon>Magnoliopsida</taxon>
        <taxon>Liliopsida</taxon>
        <taxon>Poales</taxon>
        <taxon>Poaceae</taxon>
        <taxon>BOP clade</taxon>
        <taxon>Oryzoideae</taxon>
        <taxon>Oryzeae</taxon>
        <taxon>Oryzinae</taxon>
        <taxon>Oryza</taxon>
        <taxon>Oryza meyeriana</taxon>
    </lineage>
</organism>
<evidence type="ECO:0000256" key="1">
    <source>
        <dbReference type="SAM" id="MobiDB-lite"/>
    </source>
</evidence>
<evidence type="ECO:0000313" key="3">
    <source>
        <dbReference type="Proteomes" id="UP000479710"/>
    </source>
</evidence>
<name>A0A6G1F9C9_9ORYZ</name>